<protein>
    <recommendedName>
        <fullName evidence="1">DUF7587 domain-containing protein</fullName>
    </recommendedName>
</protein>
<dbReference type="InterPro" id="IPR056009">
    <property type="entry name" value="DUF7587"/>
</dbReference>
<evidence type="ECO:0000259" key="1">
    <source>
        <dbReference type="Pfam" id="PF24494"/>
    </source>
</evidence>
<feature type="domain" description="DUF7587" evidence="1">
    <location>
        <begin position="15"/>
        <end position="159"/>
    </location>
</feature>
<dbReference type="EMBL" id="JAVHJM010000002">
    <property type="protein sequence ID" value="KAK6518442.1"/>
    <property type="molecule type" value="Genomic_DNA"/>
</dbReference>
<comment type="caution">
    <text evidence="2">The sequence shown here is derived from an EMBL/GenBank/DDBJ whole genome shotgun (WGS) entry which is preliminary data.</text>
</comment>
<evidence type="ECO:0000313" key="3">
    <source>
        <dbReference type="Proteomes" id="UP001307849"/>
    </source>
</evidence>
<accession>A0AAN8RWY3</accession>
<organism evidence="2 3">
    <name type="scientific">Arthrobotrys conoides</name>
    <dbReference type="NCBI Taxonomy" id="74498"/>
    <lineage>
        <taxon>Eukaryota</taxon>
        <taxon>Fungi</taxon>
        <taxon>Dikarya</taxon>
        <taxon>Ascomycota</taxon>
        <taxon>Pezizomycotina</taxon>
        <taxon>Orbiliomycetes</taxon>
        <taxon>Orbiliales</taxon>
        <taxon>Orbiliaceae</taxon>
        <taxon>Arthrobotrys</taxon>
    </lineage>
</organism>
<evidence type="ECO:0000313" key="2">
    <source>
        <dbReference type="EMBL" id="KAK6518442.1"/>
    </source>
</evidence>
<keyword evidence="3" id="KW-1185">Reference proteome</keyword>
<dbReference type="Proteomes" id="UP001307849">
    <property type="component" value="Unassembled WGS sequence"/>
</dbReference>
<proteinExistence type="predicted"/>
<dbReference type="AlphaFoldDB" id="A0AAN8RWY3"/>
<dbReference type="PANTHER" id="PTHR40781:SF1">
    <property type="match status" value="1"/>
</dbReference>
<name>A0AAN8RWY3_9PEZI</name>
<reference evidence="2 3" key="1">
    <citation type="submission" date="2019-10" db="EMBL/GenBank/DDBJ databases">
        <authorList>
            <person name="Palmer J.M."/>
        </authorList>
    </citation>
    <scope>NUCLEOTIDE SEQUENCE [LARGE SCALE GENOMIC DNA]</scope>
    <source>
        <strain evidence="2 3">TWF506</strain>
    </source>
</reference>
<dbReference type="PANTHER" id="PTHR40781">
    <property type="match status" value="1"/>
</dbReference>
<gene>
    <name evidence="2" type="ORF">TWF506_005596</name>
</gene>
<dbReference type="Pfam" id="PF24494">
    <property type="entry name" value="DUF7587"/>
    <property type="match status" value="1"/>
</dbReference>
<sequence>MPNVRNPKLNPKVYPPRLYRVHFPDVSHTLYSDAGGFECCAGGRIDICSYNQLAKEFETHFDWYSDEPSHFISMFGTENHALNWARKQLRRGKAQIAMMMEIDPDEIKNAFGRYIPILRVSEVIENNPSLLPDGIEKDWVRDEYLALYKIPGEAIMKTYRIY</sequence>